<proteinExistence type="predicted"/>
<keyword evidence="2" id="KW-0175">Coiled coil</keyword>
<dbReference type="SMART" id="SM00015">
    <property type="entry name" value="IQ"/>
    <property type="match status" value="11"/>
</dbReference>
<feature type="repeat" description="ANK" evidence="1">
    <location>
        <begin position="1300"/>
        <end position="1332"/>
    </location>
</feature>
<dbReference type="PANTHER" id="PTHR24133:SF40">
    <property type="entry name" value="ANKYRIN REPEAT DOMAIN 44"/>
    <property type="match status" value="1"/>
</dbReference>
<evidence type="ECO:0000256" key="3">
    <source>
        <dbReference type="SAM" id="MobiDB-lite"/>
    </source>
</evidence>
<feature type="coiled-coil region" evidence="2">
    <location>
        <begin position="497"/>
        <end position="547"/>
    </location>
</feature>
<keyword evidence="1" id="KW-0040">ANK repeat</keyword>
<feature type="repeat" description="ANK" evidence="1">
    <location>
        <begin position="1190"/>
        <end position="1222"/>
    </location>
</feature>
<feature type="compositionally biased region" description="Acidic residues" evidence="3">
    <location>
        <begin position="1472"/>
        <end position="1492"/>
    </location>
</feature>
<dbReference type="SMART" id="SM00248">
    <property type="entry name" value="ANK"/>
    <property type="match status" value="8"/>
</dbReference>
<dbReference type="SUPFAM" id="SSF48403">
    <property type="entry name" value="Ankyrin repeat"/>
    <property type="match status" value="1"/>
</dbReference>
<feature type="repeat" description="ANK" evidence="1">
    <location>
        <begin position="1333"/>
        <end position="1369"/>
    </location>
</feature>
<dbReference type="EMBL" id="QXFW01000584">
    <property type="protein sequence ID" value="KAE9008046.1"/>
    <property type="molecule type" value="Genomic_DNA"/>
</dbReference>
<dbReference type="Pfam" id="PF00612">
    <property type="entry name" value="IQ"/>
    <property type="match status" value="6"/>
</dbReference>
<dbReference type="PROSITE" id="PS50088">
    <property type="entry name" value="ANK_REPEAT"/>
    <property type="match status" value="5"/>
</dbReference>
<dbReference type="Pfam" id="PF12796">
    <property type="entry name" value="Ank_2"/>
    <property type="match status" value="2"/>
</dbReference>
<dbReference type="SUPFAM" id="SSF48452">
    <property type="entry name" value="TPR-like"/>
    <property type="match status" value="1"/>
</dbReference>
<sequence>MTKRSPYELDGAVPLAAGAQRTSKKKRRESAGDVETAANIAWLASMLHPEQQTAVPQVVEVQHNEVVVRSRPVVSEKQAAPAQMSVEALEQKKMLLPYLDKIEYINCQLRQRGLLPAEDRSALKDDDRSRMAASNGQVSRGSHSKPLAKPPSKALPDALAPRNQDEQNAEPEKDSASAFTSVKVSTRMLRSRYPRFFEAVVATEAGKVLLPRQRGINWLLRTIEVIYNALAEILLLKMGSAKAEADSTSSGVWAKPKATPQNRMTTPGWLAMPFFTRRFVHHSLGLPELADQECMDLMYNIELNRDQYPQVALFASFLREILDEDALLFFLFVRSHLQEELDLDLAAKEKQAHSSQASGSKKYIPANWIELRNHPLIPDGTQQVFMSKTACESVMQRVFEYSRCIRSTGTSRIAAPIQLAQYIVREPIVIRLQTDEKRFMVSTEMFLTTLVQLFGEVAEDIIAQFKFNDDGESLSSLIRLRDTITLDSKVDKWVTLYAEQERALRNQKIELMKMERSNTNNQFRVQLRLLENRIRLQEQELQHIQKKITDGENLVNNVWNEVVAVKSPPKLVTVRGPARINEVASMPPPSKELVSVLGRFEAHIGRLQKKHDIAVKASTLLAVPWQQQMEELRLRMVIRIQRAYRARLRARETKQQARDKLAAQIRERELKLKNQELERKRLEALRERDMERHHQRLKAKKEQEETQRRKFEEKQKQLVQKAREEEATQRAAAIKKKELAHVMDQWKSFVTRKKNRRKANLLFLKFKLMKWKLHFALHKRMARAARTIQRFIRQRKEHVQLRKQMNLRAKRNKMAKKYLLKVQSRMMTRQFNQWAAFTVEQQTLRENFAAIIHKREGHWFHRWVGFVEMIKSQKLASAIFIQRQYRGRVVRQVFRYQRDRHRKAVTIQRVYRGYRGRTIARKRKEIKSVQDKGVETISRRVRNREAGMCFDMLVRNTYWELRIKEMALARRLAVKRVMLLAWGFFVTMRKEKRSALFQLHNHSALVIQRNYRRHRCQVVFKTSLRNHRAAILIQRVFRGYLGRQAAKRRRWEMNAALQLQTVWRRYKAKKYAAAVRTEKILLATYKGDYTTVKRAIANGFWYVVDAEGNGILHLAAAAGHKRLVKLCLRNSFDINLVNYHSQTALHLLLANLPPPSAALEASDVRARDERIALAEYMIEHGAWHEAPDEDGFTPLLLCASLGQSEAVDMLLNHGANTEARTTGGYLNAPQLAVEGNYSATLKVLLESGSFDTGESGRITEFLLHACAGRGLVDCVQVLVAHIRQRLELFGFDALNLCDSEGYTPLMYAVSNGYVDVTECLLEADAGPDVKDYFGRSPLHFALLATDAATREAMVHLLIQYDADVNMKDTDGDAPLHVSCIQDERLACTHLLLTSGALICANALGNHPTHVAARNGAVDTLKLLIDYGGDMNLKNYEGKTPLGMARMNDQPAIVDFVSAYFAQESTDKKDMDGPELEPVEVDDSNQEEPEYPEPEQISSDELGLHSAAEEVAEDENVQQERTSAEWTAAVAEAYCMGSIAEWTQYVDSSTEVPFYYTMGPSGEHMYSWDSPVEFDAAMGEIWEIVRGPSTTVAVAMLGDDEQDPSSARKAADSRYYLYHNRVTDELTSTIPPIDYALLQDVVQNSKRMKLLRARVRKVSADELSASAMEYMRFFRGFEEESAQIRKEMRAATKIQRHFRARRTHLLVKALLHQNRCAVDLQRAFKGRKARREAELRRKQQNEVVKIQAAYRGHIARKREARGLRAQRQVHLKRRPAAREIQRTFRGYVGRKLSYREKVVQRLGPKGYFEWEALRKRATAVRSFKVWDEMEARADFPGVLFYCHQVTRACSWQKPPSWSTHDREAFETRCQLIRWGYTEKMQHAAQTLQTIWRARVARISFQMVLRAVRLMYTCEREYLEDPTHLVKMGNYVLYLHTIVHDYDRARPLYGRLMRVMAQRGPDIPFVLFSYGIFLYITQEEDTTLVEEMILRGKIADPTLVKYKVAFLGFFRQALLQNPDDAEAHINYAACIQWLYEQYDEAVTHYLLALALAPQRKGTMEMFQNMLDRRRRIERAKLTPRSRKALTKMEDAGVEEQFDAFARFRRWQSKQAQDDDRTRRSALEAEQDVVNRLQAARKIQARYRRRNAMRKVTRLRLEYKIAAANAEEAQQQALYDRVTVAFQDVLSSSSKQRKKGDASTVLSLPVAQLDAIFISLKMDFTEAQLNAVSAKFRKDHSKLKHVNVMDICRFVQAQPLLQERLPSIFTSAGSKSSA</sequence>
<feature type="compositionally biased region" description="Polar residues" evidence="3">
    <location>
        <begin position="132"/>
        <end position="141"/>
    </location>
</feature>
<evidence type="ECO:0000313" key="5">
    <source>
        <dbReference type="Proteomes" id="UP000460718"/>
    </source>
</evidence>
<feature type="region of interest" description="Disordered" evidence="3">
    <location>
        <begin position="1465"/>
        <end position="1497"/>
    </location>
</feature>
<evidence type="ECO:0000256" key="1">
    <source>
        <dbReference type="PROSITE-ProRule" id="PRU00023"/>
    </source>
</evidence>
<feature type="region of interest" description="Disordered" evidence="3">
    <location>
        <begin position="1"/>
        <end position="32"/>
    </location>
</feature>
<dbReference type="InterPro" id="IPR052391">
    <property type="entry name" value="E3_Ligase-Neurotoxin"/>
</dbReference>
<feature type="region of interest" description="Disordered" evidence="3">
    <location>
        <begin position="120"/>
        <end position="180"/>
    </location>
</feature>
<evidence type="ECO:0000256" key="2">
    <source>
        <dbReference type="SAM" id="Coils"/>
    </source>
</evidence>
<accession>A0A6A3KL30</accession>
<protein>
    <submittedName>
        <fullName evidence="4">Uncharacterized protein</fullName>
    </submittedName>
</protein>
<organism evidence="4 5">
    <name type="scientific">Phytophthora fragariae</name>
    <dbReference type="NCBI Taxonomy" id="53985"/>
    <lineage>
        <taxon>Eukaryota</taxon>
        <taxon>Sar</taxon>
        <taxon>Stramenopiles</taxon>
        <taxon>Oomycota</taxon>
        <taxon>Peronosporomycetes</taxon>
        <taxon>Peronosporales</taxon>
        <taxon>Peronosporaceae</taxon>
        <taxon>Phytophthora</taxon>
    </lineage>
</organism>
<dbReference type="PANTHER" id="PTHR24133">
    <property type="entry name" value="ANKYRIN DOMAIN-CONTAINING"/>
    <property type="match status" value="1"/>
</dbReference>
<comment type="caution">
    <text evidence="4">The sequence shown here is derived from an EMBL/GenBank/DDBJ whole genome shotgun (WGS) entry which is preliminary data.</text>
</comment>
<name>A0A6A3KL30_9STRA</name>
<dbReference type="CDD" id="cd23767">
    <property type="entry name" value="IQCD"/>
    <property type="match status" value="1"/>
</dbReference>
<dbReference type="Gene3D" id="1.20.5.190">
    <property type="match status" value="3"/>
</dbReference>
<dbReference type="InterPro" id="IPR000048">
    <property type="entry name" value="IQ_motif_EF-hand-BS"/>
</dbReference>
<dbReference type="PROSITE" id="PS50297">
    <property type="entry name" value="ANK_REP_REGION"/>
    <property type="match status" value="5"/>
</dbReference>
<dbReference type="InterPro" id="IPR011990">
    <property type="entry name" value="TPR-like_helical_dom_sf"/>
</dbReference>
<dbReference type="Proteomes" id="UP000460718">
    <property type="component" value="Unassembled WGS sequence"/>
</dbReference>
<gene>
    <name evidence="4" type="ORF">PF011_g10860</name>
</gene>
<feature type="compositionally biased region" description="Basic and acidic residues" evidence="3">
    <location>
        <begin position="120"/>
        <end position="130"/>
    </location>
</feature>
<feature type="repeat" description="ANK" evidence="1">
    <location>
        <begin position="1107"/>
        <end position="1139"/>
    </location>
</feature>
<feature type="repeat" description="ANK" evidence="1">
    <location>
        <begin position="1403"/>
        <end position="1435"/>
    </location>
</feature>
<dbReference type="InterPro" id="IPR002110">
    <property type="entry name" value="Ankyrin_rpt"/>
</dbReference>
<dbReference type="PROSITE" id="PS50096">
    <property type="entry name" value="IQ"/>
    <property type="match status" value="7"/>
</dbReference>
<feature type="compositionally biased region" description="Low complexity" evidence="3">
    <location>
        <begin position="144"/>
        <end position="161"/>
    </location>
</feature>
<dbReference type="Gene3D" id="1.25.40.20">
    <property type="entry name" value="Ankyrin repeat-containing domain"/>
    <property type="match status" value="2"/>
</dbReference>
<feature type="compositionally biased region" description="Basic and acidic residues" evidence="3">
    <location>
        <begin position="700"/>
        <end position="709"/>
    </location>
</feature>
<dbReference type="Pfam" id="PF00023">
    <property type="entry name" value="Ank"/>
    <property type="match status" value="3"/>
</dbReference>
<feature type="region of interest" description="Disordered" evidence="3">
    <location>
        <begin position="689"/>
        <end position="709"/>
    </location>
</feature>
<dbReference type="Gene3D" id="1.25.40.10">
    <property type="entry name" value="Tetratricopeptide repeat domain"/>
    <property type="match status" value="1"/>
</dbReference>
<evidence type="ECO:0000313" key="4">
    <source>
        <dbReference type="EMBL" id="KAE9008046.1"/>
    </source>
</evidence>
<reference evidence="4 5" key="1">
    <citation type="submission" date="2018-09" db="EMBL/GenBank/DDBJ databases">
        <title>Genomic investigation of the strawberry pathogen Phytophthora fragariae indicates pathogenicity is determined by transcriptional variation in three key races.</title>
        <authorList>
            <person name="Adams T.M."/>
            <person name="Armitage A.D."/>
            <person name="Sobczyk M.K."/>
            <person name="Bates H.J."/>
            <person name="Dunwell J.M."/>
            <person name="Nellist C.F."/>
            <person name="Harrison R.J."/>
        </authorList>
    </citation>
    <scope>NUCLEOTIDE SEQUENCE [LARGE SCALE GENOMIC DNA]</scope>
    <source>
        <strain evidence="4 5">SCRP245</strain>
    </source>
</reference>
<dbReference type="InterPro" id="IPR036770">
    <property type="entry name" value="Ankyrin_rpt-contain_sf"/>
</dbReference>